<evidence type="ECO:0000313" key="2">
    <source>
        <dbReference type="EMBL" id="KAJ4480688.1"/>
    </source>
</evidence>
<evidence type="ECO:0000256" key="1">
    <source>
        <dbReference type="SAM" id="MobiDB-lite"/>
    </source>
</evidence>
<sequence length="204" mass="22382">MHAIVPSSSSSFIHPTYWPRASNSALNDAPPLRLNSPFQLASSSQTVETTSGKFSSHAHQRRRHCVRVDCPVQSVLSSSSSHPFDDLSWISAMDSSPEDYGLSDIADLSELPIPTSVVEEVGSGAGPVRRRKTSLHRTSPVRVASGPSTHSTHHPSILRNRHVLAQSTPRPRLPRSRIAFHDLMPLFTCDLHKYRSSNPSSPAH</sequence>
<evidence type="ECO:0000313" key="3">
    <source>
        <dbReference type="Proteomes" id="UP001150238"/>
    </source>
</evidence>
<organism evidence="2 3">
    <name type="scientific">Lentinula lateritia</name>
    <dbReference type="NCBI Taxonomy" id="40482"/>
    <lineage>
        <taxon>Eukaryota</taxon>
        <taxon>Fungi</taxon>
        <taxon>Dikarya</taxon>
        <taxon>Basidiomycota</taxon>
        <taxon>Agaricomycotina</taxon>
        <taxon>Agaricomycetes</taxon>
        <taxon>Agaricomycetidae</taxon>
        <taxon>Agaricales</taxon>
        <taxon>Marasmiineae</taxon>
        <taxon>Omphalotaceae</taxon>
        <taxon>Lentinula</taxon>
    </lineage>
</organism>
<dbReference type="Proteomes" id="UP001150238">
    <property type="component" value="Unassembled WGS sequence"/>
</dbReference>
<proteinExistence type="predicted"/>
<reference evidence="2" key="2">
    <citation type="journal article" date="2023" name="Proc. Natl. Acad. Sci. U.S.A.">
        <title>A global phylogenomic analysis of the shiitake genus Lentinula.</title>
        <authorList>
            <person name="Sierra-Patev S."/>
            <person name="Min B."/>
            <person name="Naranjo-Ortiz M."/>
            <person name="Looney B."/>
            <person name="Konkel Z."/>
            <person name="Slot J.C."/>
            <person name="Sakamoto Y."/>
            <person name="Steenwyk J.L."/>
            <person name="Rokas A."/>
            <person name="Carro J."/>
            <person name="Camarero S."/>
            <person name="Ferreira P."/>
            <person name="Molpeceres G."/>
            <person name="Ruiz-Duenas F.J."/>
            <person name="Serrano A."/>
            <person name="Henrissat B."/>
            <person name="Drula E."/>
            <person name="Hughes K.W."/>
            <person name="Mata J.L."/>
            <person name="Ishikawa N.K."/>
            <person name="Vargas-Isla R."/>
            <person name="Ushijima S."/>
            <person name="Smith C.A."/>
            <person name="Donoghue J."/>
            <person name="Ahrendt S."/>
            <person name="Andreopoulos W."/>
            <person name="He G."/>
            <person name="LaButti K."/>
            <person name="Lipzen A."/>
            <person name="Ng V."/>
            <person name="Riley R."/>
            <person name="Sandor L."/>
            <person name="Barry K."/>
            <person name="Martinez A.T."/>
            <person name="Xiao Y."/>
            <person name="Gibbons J.G."/>
            <person name="Terashima K."/>
            <person name="Grigoriev I.V."/>
            <person name="Hibbett D."/>
        </authorList>
    </citation>
    <scope>NUCLEOTIDE SEQUENCE</scope>
    <source>
        <strain evidence="2">Sp2 HRB7682 ss15</strain>
    </source>
</reference>
<name>A0A9W9DR48_9AGAR</name>
<dbReference type="EMBL" id="JANVFS010000015">
    <property type="protein sequence ID" value="KAJ4480688.1"/>
    <property type="molecule type" value="Genomic_DNA"/>
</dbReference>
<dbReference type="AlphaFoldDB" id="A0A9W9DR48"/>
<comment type="caution">
    <text evidence="2">The sequence shown here is derived from an EMBL/GenBank/DDBJ whole genome shotgun (WGS) entry which is preliminary data.</text>
</comment>
<protein>
    <submittedName>
        <fullName evidence="2">Uncharacterized protein</fullName>
    </submittedName>
</protein>
<feature type="region of interest" description="Disordered" evidence="1">
    <location>
        <begin position="122"/>
        <end position="154"/>
    </location>
</feature>
<accession>A0A9W9DR48</accession>
<reference evidence="2" key="1">
    <citation type="submission" date="2022-08" db="EMBL/GenBank/DDBJ databases">
        <authorList>
            <consortium name="DOE Joint Genome Institute"/>
            <person name="Min B."/>
            <person name="Riley R."/>
            <person name="Sierra-Patev S."/>
            <person name="Naranjo-Ortiz M."/>
            <person name="Looney B."/>
            <person name="Konkel Z."/>
            <person name="Slot J.C."/>
            <person name="Sakamoto Y."/>
            <person name="Steenwyk J.L."/>
            <person name="Rokas A."/>
            <person name="Carro J."/>
            <person name="Camarero S."/>
            <person name="Ferreira P."/>
            <person name="Molpeceres G."/>
            <person name="Ruiz-Duenas F.J."/>
            <person name="Serrano A."/>
            <person name="Henrissat B."/>
            <person name="Drula E."/>
            <person name="Hughes K.W."/>
            <person name="Mata J.L."/>
            <person name="Ishikawa N.K."/>
            <person name="Vargas-Isla R."/>
            <person name="Ushijima S."/>
            <person name="Smith C.A."/>
            <person name="Ahrendt S."/>
            <person name="Andreopoulos W."/>
            <person name="He G."/>
            <person name="Labutti K."/>
            <person name="Lipzen A."/>
            <person name="Ng V."/>
            <person name="Sandor L."/>
            <person name="Barry K."/>
            <person name="Martinez A.T."/>
            <person name="Xiao Y."/>
            <person name="Gibbons J.G."/>
            <person name="Terashima K."/>
            <person name="Hibbett D.S."/>
            <person name="Grigoriev I.V."/>
        </authorList>
    </citation>
    <scope>NUCLEOTIDE SEQUENCE</scope>
    <source>
        <strain evidence="2">Sp2 HRB7682 ss15</strain>
    </source>
</reference>
<gene>
    <name evidence="2" type="ORF">C8J55DRAFT_560628</name>
</gene>